<dbReference type="Gene3D" id="3.30.450.20">
    <property type="entry name" value="PAS domain"/>
    <property type="match status" value="2"/>
</dbReference>
<dbReference type="Pfam" id="PF00010">
    <property type="entry name" value="HLH"/>
    <property type="match status" value="1"/>
</dbReference>
<dbReference type="GO" id="GO:0046983">
    <property type="term" value="F:protein dimerization activity"/>
    <property type="evidence" value="ECO:0007669"/>
    <property type="project" value="InterPro"/>
</dbReference>
<dbReference type="PROSITE" id="PS50112">
    <property type="entry name" value="PAS"/>
    <property type="match status" value="1"/>
</dbReference>
<proteinExistence type="predicted"/>
<keyword evidence="2" id="KW-0805">Transcription regulation</keyword>
<dbReference type="GO" id="GO:1990513">
    <property type="term" value="C:CLOCK-BMAL transcription complex"/>
    <property type="evidence" value="ECO:0007669"/>
    <property type="project" value="TreeGrafter"/>
</dbReference>
<dbReference type="GO" id="GO:0000978">
    <property type="term" value="F:RNA polymerase II cis-regulatory region sequence-specific DNA binding"/>
    <property type="evidence" value="ECO:0007669"/>
    <property type="project" value="TreeGrafter"/>
</dbReference>
<evidence type="ECO:0000256" key="8">
    <source>
        <dbReference type="SAM" id="Coils"/>
    </source>
</evidence>
<keyword evidence="4" id="KW-0238">DNA-binding</keyword>
<evidence type="ECO:0000256" key="1">
    <source>
        <dbReference type="ARBA" id="ARBA00022737"/>
    </source>
</evidence>
<dbReference type="PROSITE" id="PS50888">
    <property type="entry name" value="BHLH"/>
    <property type="match status" value="1"/>
</dbReference>
<evidence type="ECO:0000256" key="2">
    <source>
        <dbReference type="ARBA" id="ARBA00023015"/>
    </source>
</evidence>
<dbReference type="SMART" id="SM00091">
    <property type="entry name" value="PAS"/>
    <property type="match status" value="2"/>
</dbReference>
<sequence length="925" mass="103017">MEDESDDRDDTKRRSRNLSEKKRRDQFNSLVNDLSALISTSNRKMDKSTVLKSTIAFLKHHNEATDRSKVFEIQTDWKPSFLSNDEFTQLMLESLDGFIIVFSSRGAIFYASDSITAQLGYLPNDLLKMTIFDLAYEMDHENLFNIFLHPKPVIESMQTDISSRNQISFFVHLKRGGVEESDTNSYELVKFVGYFRSDANVDTVAIQNTQNSLPRIFQLRSTIEIDKKLIFVGTGRLQMPQLIREITMIDPTRNEFTSKHSMEWKFLFLDHRAPPIIGYMPFEVLGTSGYDYYHFDDLDNIVACHEEWTTMDLFNAKPEYVVCTHKVVNYMDILKYRKSDAKNHSINTATLRETGKSSTATLRDLEPSNTNVETATLTATGTTSLCSGANVISGILSSAASPSLETTALWTNSSTPAGVGAATCQINPMKTSRPASSYGNISSTGISPNVKRKRYFYNNRGNESDSTSISADSGTSRHSLMTNLSSSRQRHNSTGVVQSSLHSSNSQTQNSQLSSSLHQQQQHHHSHHHHHHHPNHHTQTSSQQHSLQMNVNNHGGQQQKLLPMLSQHAIGHTSTSMVGNSSCQFPQPAFPLRNPQLMGPTFLEPPQYLTAIPVQPVIAPFPVAPVLSPMPNQTDMLPGAVVMTPTQTQLQEQLQRKHDELQKIIMQQQNELRMVSEQLLLARYTLLQPMMPMNYNSTTDVVSSAGRNYNFNNNSVESQFNHIAGSQTGLNHMDSGVPTINNATNVTSTTHANSSSTTANHNNHTSANAFPTNSSTNANHHHTSEDSLLTYMQMATESSPTLNFAIGISDEGSESHSEDAKLLQTAVHHLPTTQTSQISQPTQPIPQPQNRTSFFANHTYPSLNNQTSNLPTANNSTAQTARAANPNTNTTSHLPNDLEILPYQMSQEQSQALFNSTHANGLKCH</sequence>
<dbReference type="InterPro" id="IPR036638">
    <property type="entry name" value="HLH_DNA-bd_sf"/>
</dbReference>
<dbReference type="GO" id="GO:0000981">
    <property type="term" value="F:DNA-binding transcription factor activity, RNA polymerase II-specific"/>
    <property type="evidence" value="ECO:0007669"/>
    <property type="project" value="InterPro"/>
</dbReference>
<dbReference type="GO" id="GO:0045944">
    <property type="term" value="P:positive regulation of transcription by RNA polymerase II"/>
    <property type="evidence" value="ECO:0007669"/>
    <property type="project" value="UniProtKB-ARBA"/>
</dbReference>
<feature type="region of interest" description="Disordered" evidence="9">
    <location>
        <begin position="739"/>
        <end position="784"/>
    </location>
</feature>
<feature type="domain" description="BHLH" evidence="11">
    <location>
        <begin position="11"/>
        <end position="61"/>
    </location>
</feature>
<dbReference type="PANTHER" id="PTHR46055">
    <property type="entry name" value="CIRCADIAN LOCOMOTER OUTPUT CYCLES PROTEIN KAPUT"/>
    <property type="match status" value="1"/>
</dbReference>
<keyword evidence="3" id="KW-0090">Biological rhythms</keyword>
<dbReference type="GO" id="GO:0032922">
    <property type="term" value="P:circadian regulation of gene expression"/>
    <property type="evidence" value="ECO:0007669"/>
    <property type="project" value="InterPro"/>
</dbReference>
<reference evidence="13" key="1">
    <citation type="submission" date="2014-03" db="EMBL/GenBank/DDBJ databases">
        <authorList>
            <person name="Aksoy S."/>
            <person name="Warren W."/>
            <person name="Wilson R.K."/>
        </authorList>
    </citation>
    <scope>NUCLEOTIDE SEQUENCE [LARGE SCALE GENOMIC DNA]</scope>
    <source>
        <strain evidence="13">IAEA</strain>
    </source>
</reference>
<dbReference type="SUPFAM" id="SSF47459">
    <property type="entry name" value="HLH, helix-loop-helix DNA-binding domain"/>
    <property type="match status" value="1"/>
</dbReference>
<feature type="compositionally biased region" description="Polar residues" evidence="9">
    <location>
        <begin position="459"/>
        <end position="497"/>
    </location>
</feature>
<dbReference type="AlphaFoldDB" id="A0A1A9ZYX2"/>
<feature type="region of interest" description="Disordered" evidence="9">
    <location>
        <begin position="1"/>
        <end position="20"/>
    </location>
</feature>
<keyword evidence="13" id="KW-1185">Reference proteome</keyword>
<dbReference type="InterPro" id="IPR047230">
    <property type="entry name" value="CLOCK-like"/>
</dbReference>
<dbReference type="Gene3D" id="4.10.280.10">
    <property type="entry name" value="Helix-loop-helix DNA-binding domain"/>
    <property type="match status" value="1"/>
</dbReference>
<dbReference type="STRING" id="7398.A0A1A9ZYX2"/>
<keyword evidence="7" id="KW-0539">Nucleus</keyword>
<feature type="domain" description="PAS" evidence="10">
    <location>
        <begin position="84"/>
        <end position="143"/>
    </location>
</feature>
<keyword evidence="1" id="KW-0677">Repeat</keyword>
<dbReference type="GO" id="GO:0005737">
    <property type="term" value="C:cytoplasm"/>
    <property type="evidence" value="ECO:0007669"/>
    <property type="project" value="InterPro"/>
</dbReference>
<evidence type="ECO:0000256" key="4">
    <source>
        <dbReference type="ARBA" id="ARBA00023125"/>
    </source>
</evidence>
<evidence type="ECO:0000259" key="11">
    <source>
        <dbReference type="PROSITE" id="PS50888"/>
    </source>
</evidence>
<evidence type="ECO:0000256" key="3">
    <source>
        <dbReference type="ARBA" id="ARBA00023108"/>
    </source>
</evidence>
<dbReference type="Proteomes" id="UP000092445">
    <property type="component" value="Unassembled WGS sequence"/>
</dbReference>
<dbReference type="InterPro" id="IPR000014">
    <property type="entry name" value="PAS"/>
</dbReference>
<protein>
    <recommendedName>
        <fullName evidence="14">Circadian locomoter output cycles protein kaput</fullName>
    </recommendedName>
</protein>
<evidence type="ECO:0000256" key="5">
    <source>
        <dbReference type="ARBA" id="ARBA00023159"/>
    </source>
</evidence>
<feature type="compositionally biased region" description="Low complexity" evidence="9">
    <location>
        <begin position="498"/>
        <end position="520"/>
    </location>
</feature>
<feature type="compositionally biased region" description="Low complexity" evidence="9">
    <location>
        <begin position="741"/>
        <end position="769"/>
    </location>
</feature>
<feature type="compositionally biased region" description="Basic residues" evidence="9">
    <location>
        <begin position="521"/>
        <end position="536"/>
    </location>
</feature>
<evidence type="ECO:0000259" key="10">
    <source>
        <dbReference type="PROSITE" id="PS50112"/>
    </source>
</evidence>
<feature type="region of interest" description="Disordered" evidence="9">
    <location>
        <begin position="458"/>
        <end position="546"/>
    </location>
</feature>
<reference evidence="12" key="2">
    <citation type="submission" date="2020-05" db="UniProtKB">
        <authorList>
            <consortium name="EnsemblMetazoa"/>
        </authorList>
    </citation>
    <scope>IDENTIFICATION</scope>
    <source>
        <strain evidence="12">IAEA</strain>
    </source>
</reference>
<organism evidence="12 13">
    <name type="scientific">Glossina pallidipes</name>
    <name type="common">Tsetse fly</name>
    <dbReference type="NCBI Taxonomy" id="7398"/>
    <lineage>
        <taxon>Eukaryota</taxon>
        <taxon>Metazoa</taxon>
        <taxon>Ecdysozoa</taxon>
        <taxon>Arthropoda</taxon>
        <taxon>Hexapoda</taxon>
        <taxon>Insecta</taxon>
        <taxon>Pterygota</taxon>
        <taxon>Neoptera</taxon>
        <taxon>Endopterygota</taxon>
        <taxon>Diptera</taxon>
        <taxon>Brachycera</taxon>
        <taxon>Muscomorpha</taxon>
        <taxon>Hippoboscoidea</taxon>
        <taxon>Glossinidae</taxon>
        <taxon>Glossina</taxon>
    </lineage>
</organism>
<evidence type="ECO:0000313" key="12">
    <source>
        <dbReference type="EnsemblMetazoa" id="GPAI029280-PA"/>
    </source>
</evidence>
<dbReference type="CDD" id="cd00130">
    <property type="entry name" value="PAS"/>
    <property type="match status" value="2"/>
</dbReference>
<dbReference type="InterPro" id="IPR011598">
    <property type="entry name" value="bHLH_dom"/>
</dbReference>
<dbReference type="Pfam" id="PF00989">
    <property type="entry name" value="PAS"/>
    <property type="match status" value="1"/>
</dbReference>
<evidence type="ECO:0000313" key="13">
    <source>
        <dbReference type="Proteomes" id="UP000092445"/>
    </source>
</evidence>
<evidence type="ECO:0000256" key="9">
    <source>
        <dbReference type="SAM" id="MobiDB-lite"/>
    </source>
</evidence>
<keyword evidence="5" id="KW-0010">Activator</keyword>
<dbReference type="SUPFAM" id="SSF55785">
    <property type="entry name" value="PYP-like sensor domain (PAS domain)"/>
    <property type="match status" value="2"/>
</dbReference>
<dbReference type="InterPro" id="IPR013767">
    <property type="entry name" value="PAS_fold"/>
</dbReference>
<accession>A0A1A9ZYX2</accession>
<keyword evidence="8" id="KW-0175">Coiled coil</keyword>
<dbReference type="Pfam" id="PF14598">
    <property type="entry name" value="PAS_11"/>
    <property type="match status" value="1"/>
</dbReference>
<evidence type="ECO:0000256" key="6">
    <source>
        <dbReference type="ARBA" id="ARBA00023163"/>
    </source>
</evidence>
<dbReference type="EnsemblMetazoa" id="GPAI029280-RA">
    <property type="protein sequence ID" value="GPAI029280-PA"/>
    <property type="gene ID" value="GPAI029280"/>
</dbReference>
<name>A0A1A9ZYX2_GLOPL</name>
<feature type="coiled-coil region" evidence="8">
    <location>
        <begin position="651"/>
        <end position="678"/>
    </location>
</feature>
<evidence type="ECO:0000256" key="7">
    <source>
        <dbReference type="ARBA" id="ARBA00023242"/>
    </source>
</evidence>
<dbReference type="InterPro" id="IPR001067">
    <property type="entry name" value="Nuc_translocat"/>
</dbReference>
<dbReference type="InterPro" id="IPR035965">
    <property type="entry name" value="PAS-like_dom_sf"/>
</dbReference>
<dbReference type="PRINTS" id="PR00785">
    <property type="entry name" value="NCTRNSLOCATR"/>
</dbReference>
<keyword evidence="6" id="KW-0804">Transcription</keyword>
<feature type="compositionally biased region" description="Basic and acidic residues" evidence="9">
    <location>
        <begin position="9"/>
        <end position="20"/>
    </location>
</feature>
<feature type="compositionally biased region" description="Low complexity" evidence="9">
    <location>
        <begin position="537"/>
        <end position="546"/>
    </location>
</feature>
<dbReference type="PANTHER" id="PTHR46055:SF3">
    <property type="entry name" value="CIRCADIAN LOCOMOTER OUTPUT CYCLES PROTEIN KAPUT"/>
    <property type="match status" value="1"/>
</dbReference>
<dbReference type="SMART" id="SM00353">
    <property type="entry name" value="HLH"/>
    <property type="match status" value="1"/>
</dbReference>
<evidence type="ECO:0008006" key="14">
    <source>
        <dbReference type="Google" id="ProtNLM"/>
    </source>
</evidence>
<dbReference type="VEuPathDB" id="VectorBase:GPAI029280"/>